<keyword evidence="1" id="KW-0175">Coiled coil</keyword>
<evidence type="ECO:0000313" key="3">
    <source>
        <dbReference type="EMBL" id="KAF2088447.1"/>
    </source>
</evidence>
<proteinExistence type="predicted"/>
<dbReference type="OrthoDB" id="5423371at2759"/>
<name>A0A9P4HX53_9PEZI</name>
<evidence type="ECO:0000256" key="1">
    <source>
        <dbReference type="SAM" id="Coils"/>
    </source>
</evidence>
<feature type="region of interest" description="Disordered" evidence="2">
    <location>
        <begin position="1164"/>
        <end position="1184"/>
    </location>
</feature>
<feature type="coiled-coil region" evidence="1">
    <location>
        <begin position="1810"/>
        <end position="1871"/>
    </location>
</feature>
<dbReference type="Proteomes" id="UP000799776">
    <property type="component" value="Unassembled WGS sequence"/>
</dbReference>
<keyword evidence="4" id="KW-1185">Reference proteome</keyword>
<organism evidence="3 4">
    <name type="scientific">Saccharata proteae CBS 121410</name>
    <dbReference type="NCBI Taxonomy" id="1314787"/>
    <lineage>
        <taxon>Eukaryota</taxon>
        <taxon>Fungi</taxon>
        <taxon>Dikarya</taxon>
        <taxon>Ascomycota</taxon>
        <taxon>Pezizomycotina</taxon>
        <taxon>Dothideomycetes</taxon>
        <taxon>Dothideomycetes incertae sedis</taxon>
        <taxon>Botryosphaeriales</taxon>
        <taxon>Saccharataceae</taxon>
        <taxon>Saccharata</taxon>
    </lineage>
</organism>
<accession>A0A9P4HX53</accession>
<protein>
    <recommendedName>
        <fullName evidence="5">Chromosome segregation ATPase family protein</fullName>
    </recommendedName>
</protein>
<feature type="compositionally biased region" description="Basic and acidic residues" evidence="2">
    <location>
        <begin position="2121"/>
        <end position="2135"/>
    </location>
</feature>
<evidence type="ECO:0000313" key="4">
    <source>
        <dbReference type="Proteomes" id="UP000799776"/>
    </source>
</evidence>
<feature type="compositionally biased region" description="Basic and acidic residues" evidence="2">
    <location>
        <begin position="2151"/>
        <end position="2161"/>
    </location>
</feature>
<reference evidence="3" key="1">
    <citation type="journal article" date="2020" name="Stud. Mycol.">
        <title>101 Dothideomycetes genomes: a test case for predicting lifestyles and emergence of pathogens.</title>
        <authorList>
            <person name="Haridas S."/>
            <person name="Albert R."/>
            <person name="Binder M."/>
            <person name="Bloem J."/>
            <person name="Labutti K."/>
            <person name="Salamov A."/>
            <person name="Andreopoulos B."/>
            <person name="Baker S."/>
            <person name="Barry K."/>
            <person name="Bills G."/>
            <person name="Bluhm B."/>
            <person name="Cannon C."/>
            <person name="Castanera R."/>
            <person name="Culley D."/>
            <person name="Daum C."/>
            <person name="Ezra D."/>
            <person name="Gonzalez J."/>
            <person name="Henrissat B."/>
            <person name="Kuo A."/>
            <person name="Liang C."/>
            <person name="Lipzen A."/>
            <person name="Lutzoni F."/>
            <person name="Magnuson J."/>
            <person name="Mondo S."/>
            <person name="Nolan M."/>
            <person name="Ohm R."/>
            <person name="Pangilinan J."/>
            <person name="Park H.-J."/>
            <person name="Ramirez L."/>
            <person name="Alfaro M."/>
            <person name="Sun H."/>
            <person name="Tritt A."/>
            <person name="Yoshinaga Y."/>
            <person name="Zwiers L.-H."/>
            <person name="Turgeon B."/>
            <person name="Goodwin S."/>
            <person name="Spatafora J."/>
            <person name="Crous P."/>
            <person name="Grigoriev I."/>
        </authorList>
    </citation>
    <scope>NUCLEOTIDE SEQUENCE</scope>
    <source>
        <strain evidence="3">CBS 121410</strain>
    </source>
</reference>
<feature type="compositionally biased region" description="Basic and acidic residues" evidence="2">
    <location>
        <begin position="1164"/>
        <end position="1173"/>
    </location>
</feature>
<feature type="region of interest" description="Disordered" evidence="2">
    <location>
        <begin position="1893"/>
        <end position="1918"/>
    </location>
</feature>
<feature type="region of interest" description="Disordered" evidence="2">
    <location>
        <begin position="1"/>
        <end position="129"/>
    </location>
</feature>
<feature type="region of interest" description="Disordered" evidence="2">
    <location>
        <begin position="351"/>
        <end position="371"/>
    </location>
</feature>
<feature type="region of interest" description="Disordered" evidence="2">
    <location>
        <begin position="1956"/>
        <end position="1992"/>
    </location>
</feature>
<feature type="compositionally biased region" description="Acidic residues" evidence="2">
    <location>
        <begin position="2105"/>
        <end position="2120"/>
    </location>
</feature>
<gene>
    <name evidence="3" type="ORF">K490DRAFT_72869</name>
</gene>
<feature type="coiled-coil region" evidence="1">
    <location>
        <begin position="1747"/>
        <end position="1774"/>
    </location>
</feature>
<feature type="compositionally biased region" description="Low complexity" evidence="2">
    <location>
        <begin position="2042"/>
        <end position="2053"/>
    </location>
</feature>
<evidence type="ECO:0008006" key="5">
    <source>
        <dbReference type="Google" id="ProtNLM"/>
    </source>
</evidence>
<feature type="compositionally biased region" description="Basic and acidic residues" evidence="2">
    <location>
        <begin position="53"/>
        <end position="76"/>
    </location>
</feature>
<dbReference type="EMBL" id="ML978716">
    <property type="protein sequence ID" value="KAF2088447.1"/>
    <property type="molecule type" value="Genomic_DNA"/>
</dbReference>
<comment type="caution">
    <text evidence="3">The sequence shown here is derived from an EMBL/GenBank/DDBJ whole genome shotgun (WGS) entry which is preliminary data.</text>
</comment>
<sequence length="2204" mass="239612">MPATRALEAKARENAPSAYVTNPMPEKTGSPERSLIKGAAHKRMQSMQNPNVRDLRSYLDSTRTPDRSPERPKSSRAETPSFSKEDKESIFDSPRMNTPTPSARDILRDTPTLRPTSRSQHKALLGENTPPSATMLALQSMPLRDMEPPPLANITNSSSPRAAQPAGEGISAQIREIANLCAGLQKEMAQLSRRSKDNASDLIGLKEATNSRDEDIRKSLKELVNNFHGTNFLGPIPPGLHTRSGSFGGSQTPPAMGKSFSLPHLSSPTSYLDERIGSPNPYSVEGAASVAMLEKIIREMVTKEGQERLVNTLNSLFDKANHDSSETVKKVGELVEFIKQGSNSQALIQHGGGGNGDGTAHTEAGAQNPDVGPVARATRDINNAFGLSNDANSSKPFSSPKAADFVSADMLKLLKKIKDSVTESGGVTAEVKALLRDLRGEVLGMGRELGRKIDEVTPNSSGALAIEDGQNKEDIGRIIRDGLAELQEHMDQVLRENRRQSSGSIVSRASVDSHEVHQVVKHAMAERGIDSGSVAPSYAAPLDKEAILSAVKEAYEEYKPEIELQQFGLERDEILECLRQGLEDYRASAPRSESGGVSREAIMDAVAEAMQHFNPPQRASESAEIREEVLGAVRECLDEFRPSMQVGPLMPDFNIARGVVLEAIREGLEAHEQNAPRELEINREDLHEAMKGALEEQRTPFSNYGEQVLNSLHELVDNMRGEFKAYSSANGRDTEQVLDAVKDGLESLRADIEIYVDRAQDVTGKDEIVHTVREGLETLRTDVQAFVAAGPQGDQALGRNEMLAYIKSEFEHLHEAMDSQMTQPSGTQDKEEILQALHEGMENLNAQIGTRGLDESSSEEMQEAMKQEFEQLREAILSGTASHRDEVLDTIHASLENLHQKLESQNSGAQSNEEVVTTMKEEFEHLRETLGATLVKSGAAADKDDIIDAVRETMDAVRTQITADQGESSKETMGQIKEELEHLRETLGSTLVKDGSFEHKEEILEALRIGLDGVREANSGSQNSGINQEFLEAIHGELERLRGQIAGNVAARADVEEVLETVRLGLDDLRSHLEKKIDSPERQMQATGEILDALNDGLEGLRTDIGNVNKEPIDMSVSYEILETLKEGLSSIHADIARLKGDKQATVEDDTSFTGNEVVLADDPDKALSRDIPEDGPSAAPESLRRNDLEKVEVMLTQLQIKVEAMDENLQNQAPPVAVPAEPAPGTAMKEDLASVEEMLKDIQATVMVLSERETAPAEGMARKEDTDAIETLLQNTRAKLDEIVLPDPEAAITKEHIDGVEAAVKQTGDVVDALAAKFGEDVASKGDVAVVEVLVQDLKTALDELKAAQPTAPTEEEIADRVTKGDVDLVGALCAEIKEKLDQLPTSDSLPVKADVEQLVGLIHDFRDSHDKLKDSYESDVAVTAQAFDDRKKEAETLVENIAGVKAFLEEVKEEIKAKIQEGSEGVDGIKDSVHGLEENITTNFNVTADVKELMETVNREFERAHGSIDELKTESDARSAAHLEKHDEAKAAVIVEIAAKLDEKFDSMMSKYDDMLVLAESQAQKLDEKTTTQEELLSSTKTMADELKLTIDTLGTTVTTMGTTFTEASEKMSGDSSTVFGRVDEAVVKLDENHTENKAEHQLTRDEISKALAAIDGLQSDVTENHPKFMVTLQEVLALVNQHYESSQKAQEAAQEHSRAAAEESKARAEEIKESFSGLPALLPPPPAAVEPVEQYDDTKLHEKLDTLIGHATDAEKEVAQLERLEEIHKQVMTTAAQVTEFVTTQTRLITEGHESKEKEAEEAALLLERRLVQKDQIEADIHNLNDEKDSLSRASRLNADVSALEMALKIRREELQSMDTKADALERRILNGIMDHSRALLLAKGVPVTESSSTRNADLDRERMPPPSIGAKGLSMALNPRPAVRRNNGGQQVNPAGRRILSLSQISGNTPTGGHAFTGVSGLSNTGLKRSHSVKTNPARKGSWGGAAVRKAADMNKENDILSEEDEPEHEAADELLSDAGTERRHSYATGTGTHDAASSSYESGSYTESVAEGVTPGTDRRTSYGVEGSEYTYGTGSYLTGSEVDRRTSYGTTELGNVAGDEGEDAESESVSDADEQTEHASVEEAGEAARVDSLQEEDAVAGADASLDKGDGEKGHVVYAAPSDSGLGTDLPTAAMGHGSDMDYFRRAAEEESQVSAAP</sequence>
<feature type="region of interest" description="Disordered" evidence="2">
    <location>
        <begin position="2029"/>
        <end position="2184"/>
    </location>
</feature>
<evidence type="ECO:0000256" key="2">
    <source>
        <dbReference type="SAM" id="MobiDB-lite"/>
    </source>
</evidence>